<feature type="domain" description="DUF6875" evidence="1">
    <location>
        <begin position="32"/>
        <end position="204"/>
    </location>
</feature>
<gene>
    <name evidence="2" type="ORF">GA0070624_0615</name>
</gene>
<dbReference type="STRING" id="568872.GA0070624_0615"/>
<organism evidence="2 3">
    <name type="scientific">Micromonospora rhizosphaerae</name>
    <dbReference type="NCBI Taxonomy" id="568872"/>
    <lineage>
        <taxon>Bacteria</taxon>
        <taxon>Bacillati</taxon>
        <taxon>Actinomycetota</taxon>
        <taxon>Actinomycetes</taxon>
        <taxon>Micromonosporales</taxon>
        <taxon>Micromonosporaceae</taxon>
        <taxon>Micromonospora</taxon>
    </lineage>
</organism>
<dbReference type="AlphaFoldDB" id="A0A1C6RD66"/>
<dbReference type="Proteomes" id="UP000199413">
    <property type="component" value="Unassembled WGS sequence"/>
</dbReference>
<reference evidence="3" key="1">
    <citation type="submission" date="2016-06" db="EMBL/GenBank/DDBJ databases">
        <authorList>
            <person name="Varghese N."/>
            <person name="Submissions Spin"/>
        </authorList>
    </citation>
    <scope>NUCLEOTIDE SEQUENCE [LARGE SCALE GENOMIC DNA]</scope>
    <source>
        <strain evidence="3">DSM 45431</strain>
    </source>
</reference>
<dbReference type="EMBL" id="FMHV01000002">
    <property type="protein sequence ID" value="SCL15093.1"/>
    <property type="molecule type" value="Genomic_DNA"/>
</dbReference>
<accession>A0A1C6RD66</accession>
<evidence type="ECO:0000313" key="3">
    <source>
        <dbReference type="Proteomes" id="UP000199413"/>
    </source>
</evidence>
<protein>
    <recommendedName>
        <fullName evidence="1">DUF6875 domain-containing protein</fullName>
    </recommendedName>
</protein>
<dbReference type="OrthoDB" id="8420726at2"/>
<evidence type="ECO:0000259" key="1">
    <source>
        <dbReference type="Pfam" id="PF21780"/>
    </source>
</evidence>
<proteinExistence type="predicted"/>
<evidence type="ECO:0000313" key="2">
    <source>
        <dbReference type="EMBL" id="SCL15093.1"/>
    </source>
</evidence>
<dbReference type="InterPro" id="IPR049240">
    <property type="entry name" value="DUF6875"/>
</dbReference>
<sequence>MATQTRSLFSVQDLEDYGRTRGLADSDLNALRAVADWIKTFVAMPNNDLGRGGPVCPFVGTAMERNTLWLAPERIADRGVADVVQLVNDYKGRLLRAEPVQGDEIAFKAIVVAFTDVSADRANDIFSDAQIARLLKPTYAQDGVVIGEFHERNELASVHNSAFHPFRSPVPFVLLRHANITDWKLYLDDEDFLGMWARRFPESAVPALAEELRRTNWQHLEP</sequence>
<dbReference type="Pfam" id="PF21780">
    <property type="entry name" value="DUF6875"/>
    <property type="match status" value="1"/>
</dbReference>
<name>A0A1C6RD66_9ACTN</name>
<dbReference type="RefSeq" id="WP_091336469.1">
    <property type="nucleotide sequence ID" value="NZ_FMHV01000002.1"/>
</dbReference>
<keyword evidence="3" id="KW-1185">Reference proteome</keyword>